<dbReference type="Pfam" id="PF16158">
    <property type="entry name" value="N_BRCA1_IG"/>
    <property type="match status" value="1"/>
</dbReference>
<proteinExistence type="predicted"/>
<feature type="domain" description="Nbr1 FW" evidence="2">
    <location>
        <begin position="121"/>
        <end position="214"/>
    </location>
</feature>
<evidence type="ECO:0000313" key="3">
    <source>
        <dbReference type="EMBL" id="CAH0475099.1"/>
    </source>
</evidence>
<dbReference type="EMBL" id="CAKKTJ010000121">
    <property type="protein sequence ID" value="CAH0475099.1"/>
    <property type="molecule type" value="Genomic_DNA"/>
</dbReference>
<evidence type="ECO:0000256" key="1">
    <source>
        <dbReference type="SAM" id="MobiDB-lite"/>
    </source>
</evidence>
<feature type="region of interest" description="Disordered" evidence="1">
    <location>
        <begin position="234"/>
        <end position="259"/>
    </location>
</feature>
<evidence type="ECO:0000313" key="4">
    <source>
        <dbReference type="Proteomes" id="UP001160483"/>
    </source>
</evidence>
<dbReference type="Proteomes" id="UP001160483">
    <property type="component" value="Unassembled WGS sequence"/>
</dbReference>
<dbReference type="InterPro" id="IPR013783">
    <property type="entry name" value="Ig-like_fold"/>
</dbReference>
<protein>
    <recommendedName>
        <fullName evidence="2">Nbr1 FW domain-containing protein</fullName>
    </recommendedName>
</protein>
<dbReference type="SUPFAM" id="SSF46934">
    <property type="entry name" value="UBA-like"/>
    <property type="match status" value="1"/>
</dbReference>
<reference evidence="3" key="1">
    <citation type="submission" date="2021-11" db="EMBL/GenBank/DDBJ databases">
        <authorList>
            <person name="Islam A."/>
            <person name="Islam S."/>
            <person name="Flora M.S."/>
            <person name="Rahman M."/>
            <person name="Ziaur R.M."/>
            <person name="Epstein J.H."/>
            <person name="Hassan M."/>
            <person name="Klassen M."/>
            <person name="Woodard K."/>
            <person name="Webb A."/>
            <person name="Webby R.J."/>
            <person name="El Zowalaty M.E."/>
        </authorList>
    </citation>
    <scope>NUCLEOTIDE SEQUENCE</scope>
    <source>
        <strain evidence="3">Pbs3</strain>
    </source>
</reference>
<name>A0AAU9KMM8_9STRA</name>
<dbReference type="AlphaFoldDB" id="A0AAU9KMM8"/>
<dbReference type="PANTHER" id="PTHR20930:SF0">
    <property type="entry name" value="PROTEIN ILRUN"/>
    <property type="match status" value="1"/>
</dbReference>
<feature type="compositionally biased region" description="Polar residues" evidence="1">
    <location>
        <begin position="237"/>
        <end position="250"/>
    </location>
</feature>
<evidence type="ECO:0000259" key="2">
    <source>
        <dbReference type="Pfam" id="PF16158"/>
    </source>
</evidence>
<sequence>MADDLLQMFQSITTSDRDELIDQFAHLLQLDVQTATFFLESCNWNVETAVNNYLITMEATGGNTSGREGMERGKDLEMEDECNILVDHQEIQQEPDEQENQYQQPNSASYEAQFISDLSATQNTLFAPETPVYMQWSFVNTGQDAWPTDTRLLFAQGTTFQGPEKIHVAAPVGQRIDIHAPLCMPSEPGSYAGSWRLHCSGGFFGDPVWVVANVGTREAAAAFALQQQQQAADGDSSKVQCAQNDRQPSSAVVEDMDLQ</sequence>
<dbReference type="Gene3D" id="1.10.8.10">
    <property type="entry name" value="DNA helicase RuvA subunit, C-terminal domain"/>
    <property type="match status" value="1"/>
</dbReference>
<dbReference type="Pfam" id="PF14555">
    <property type="entry name" value="UBA_4"/>
    <property type="match status" value="1"/>
</dbReference>
<gene>
    <name evidence="3" type="ORF">PBS003_LOCUS1931</name>
</gene>
<comment type="caution">
    <text evidence="3">The sequence shown here is derived from an EMBL/GenBank/DDBJ whole genome shotgun (WGS) entry which is preliminary data.</text>
</comment>
<dbReference type="InterPro" id="IPR009060">
    <property type="entry name" value="UBA-like_sf"/>
</dbReference>
<dbReference type="CDD" id="cd14947">
    <property type="entry name" value="NBR1_like"/>
    <property type="match status" value="1"/>
</dbReference>
<organism evidence="3 4">
    <name type="scientific">Peronospora belbahrii</name>
    <dbReference type="NCBI Taxonomy" id="622444"/>
    <lineage>
        <taxon>Eukaryota</taxon>
        <taxon>Sar</taxon>
        <taxon>Stramenopiles</taxon>
        <taxon>Oomycota</taxon>
        <taxon>Peronosporomycetes</taxon>
        <taxon>Peronosporales</taxon>
        <taxon>Peronosporaceae</taxon>
        <taxon>Peronospora</taxon>
    </lineage>
</organism>
<dbReference type="InterPro" id="IPR032350">
    <property type="entry name" value="Nbr1_FW"/>
</dbReference>
<dbReference type="Gene3D" id="2.60.40.10">
    <property type="entry name" value="Immunoglobulins"/>
    <property type="match status" value="1"/>
</dbReference>
<dbReference type="PANTHER" id="PTHR20930">
    <property type="entry name" value="OVARIAN CARCINOMA ANTIGEN CA125-RELATED"/>
    <property type="match status" value="1"/>
</dbReference>
<accession>A0AAU9KMM8</accession>